<dbReference type="PROSITE" id="PS51257">
    <property type="entry name" value="PROKAR_LIPOPROTEIN"/>
    <property type="match status" value="1"/>
</dbReference>
<dbReference type="EMBL" id="DRNF01000450">
    <property type="protein sequence ID" value="HHJ81390.1"/>
    <property type="molecule type" value="Genomic_DNA"/>
</dbReference>
<sequence length="95" mass="10999">MRLILIAVIATTIMLLGGCSEEQQNKLSRLGVTWMEGDYKVTFAEGNHIKTWNIIGSKVTSDPQKGYYYFWARDENGKKFYVQTPIIRTYIEETK</sequence>
<evidence type="ECO:0000313" key="1">
    <source>
        <dbReference type="EMBL" id="HHJ81390.1"/>
    </source>
</evidence>
<evidence type="ECO:0008006" key="2">
    <source>
        <dbReference type="Google" id="ProtNLM"/>
    </source>
</evidence>
<organism evidence="1">
    <name type="scientific">Candidatus Tenderia electrophaga</name>
    <dbReference type="NCBI Taxonomy" id="1748243"/>
    <lineage>
        <taxon>Bacteria</taxon>
        <taxon>Pseudomonadati</taxon>
        <taxon>Pseudomonadota</taxon>
        <taxon>Gammaproteobacteria</taxon>
        <taxon>Candidatus Tenderiales</taxon>
        <taxon>Candidatus Tenderiaceae</taxon>
        <taxon>Candidatus Tenderia</taxon>
    </lineage>
</organism>
<protein>
    <recommendedName>
        <fullName evidence="2">Lipoprotein</fullName>
    </recommendedName>
</protein>
<dbReference type="Proteomes" id="UP000885832">
    <property type="component" value="Unassembled WGS sequence"/>
</dbReference>
<reference evidence="1" key="1">
    <citation type="journal article" date="2020" name="mSystems">
        <title>Genome- and Community-Level Interaction Insights into Carbon Utilization and Element Cycling Functions of Hydrothermarchaeota in Hydrothermal Sediment.</title>
        <authorList>
            <person name="Zhou Z."/>
            <person name="Liu Y."/>
            <person name="Xu W."/>
            <person name="Pan J."/>
            <person name="Luo Z.H."/>
            <person name="Li M."/>
        </authorList>
    </citation>
    <scope>NUCLEOTIDE SEQUENCE [LARGE SCALE GENOMIC DNA]</scope>
    <source>
        <strain evidence="1">HyVt-505</strain>
    </source>
</reference>
<comment type="caution">
    <text evidence="1">The sequence shown here is derived from an EMBL/GenBank/DDBJ whole genome shotgun (WGS) entry which is preliminary data.</text>
</comment>
<proteinExistence type="predicted"/>
<accession>A0A832N466</accession>
<dbReference type="AlphaFoldDB" id="A0A832N466"/>
<name>A0A832N466_9GAMM</name>
<gene>
    <name evidence="1" type="ORF">ENJ65_07125</name>
</gene>